<proteinExistence type="predicted"/>
<sequence>MNFESLFELASRAMTVASFITFVGILWWTFVHHKRADFDNAAAAVLADDDANNNTEQRHV</sequence>
<evidence type="ECO:0000313" key="3">
    <source>
        <dbReference type="Proteomes" id="UP000622890"/>
    </source>
</evidence>
<feature type="transmembrane region" description="Helical" evidence="1">
    <location>
        <begin position="12"/>
        <end position="31"/>
    </location>
</feature>
<keyword evidence="1" id="KW-0472">Membrane</keyword>
<dbReference type="RefSeq" id="WP_200590360.1">
    <property type="nucleotide sequence ID" value="NZ_JAEPBG010000001.1"/>
</dbReference>
<protein>
    <submittedName>
        <fullName evidence="2">CcoQ/FixQ family Cbb3-type cytochrome c oxidase assembly chaperone</fullName>
    </submittedName>
</protein>
<dbReference type="Pfam" id="PF05545">
    <property type="entry name" value="FixQ"/>
    <property type="match status" value="1"/>
</dbReference>
<keyword evidence="1" id="KW-0812">Transmembrane</keyword>
<name>A0A934SQJ7_9BURK</name>
<dbReference type="AlphaFoldDB" id="A0A934SQJ7"/>
<dbReference type="EMBL" id="JAEPBG010000001">
    <property type="protein sequence ID" value="MBK4733624.1"/>
    <property type="molecule type" value="Genomic_DNA"/>
</dbReference>
<reference evidence="2" key="1">
    <citation type="submission" date="2021-01" db="EMBL/GenBank/DDBJ databases">
        <title>Genome sequence of strain Noviherbaspirillum sp. DKR-6.</title>
        <authorList>
            <person name="Chaudhary D.K."/>
        </authorList>
    </citation>
    <scope>NUCLEOTIDE SEQUENCE</scope>
    <source>
        <strain evidence="2">DKR-6</strain>
    </source>
</reference>
<dbReference type="Proteomes" id="UP000622890">
    <property type="component" value="Unassembled WGS sequence"/>
</dbReference>
<accession>A0A934SQJ7</accession>
<comment type="caution">
    <text evidence="2">The sequence shown here is derived from an EMBL/GenBank/DDBJ whole genome shotgun (WGS) entry which is preliminary data.</text>
</comment>
<gene>
    <name evidence="2" type="ORF">JJB74_03255</name>
</gene>
<keyword evidence="3" id="KW-1185">Reference proteome</keyword>
<evidence type="ECO:0000313" key="2">
    <source>
        <dbReference type="EMBL" id="MBK4733624.1"/>
    </source>
</evidence>
<evidence type="ECO:0000256" key="1">
    <source>
        <dbReference type="SAM" id="Phobius"/>
    </source>
</evidence>
<keyword evidence="1" id="KW-1133">Transmembrane helix</keyword>
<dbReference type="InterPro" id="IPR008621">
    <property type="entry name" value="Cbb3-typ_cyt_oxidase_comp"/>
</dbReference>
<organism evidence="2 3">
    <name type="scientific">Noviherbaspirillum pedocola</name>
    <dbReference type="NCBI Taxonomy" id="2801341"/>
    <lineage>
        <taxon>Bacteria</taxon>
        <taxon>Pseudomonadati</taxon>
        <taxon>Pseudomonadota</taxon>
        <taxon>Betaproteobacteria</taxon>
        <taxon>Burkholderiales</taxon>
        <taxon>Oxalobacteraceae</taxon>
        <taxon>Noviherbaspirillum</taxon>
    </lineage>
</organism>